<gene>
    <name evidence="2" type="ORF">TBIB3V08_LOCUS6987</name>
</gene>
<accession>A0A7R9F0W7</accession>
<organism evidence="2">
    <name type="scientific">Timema bartmani</name>
    <dbReference type="NCBI Taxonomy" id="61472"/>
    <lineage>
        <taxon>Eukaryota</taxon>
        <taxon>Metazoa</taxon>
        <taxon>Ecdysozoa</taxon>
        <taxon>Arthropoda</taxon>
        <taxon>Hexapoda</taxon>
        <taxon>Insecta</taxon>
        <taxon>Pterygota</taxon>
        <taxon>Neoptera</taxon>
        <taxon>Polyneoptera</taxon>
        <taxon>Phasmatodea</taxon>
        <taxon>Timematodea</taxon>
        <taxon>Timematoidea</taxon>
        <taxon>Timematidae</taxon>
        <taxon>Timema</taxon>
    </lineage>
</organism>
<dbReference type="AlphaFoldDB" id="A0A7R9F0W7"/>
<keyword evidence="1" id="KW-0175">Coiled coil</keyword>
<evidence type="ECO:0000256" key="1">
    <source>
        <dbReference type="SAM" id="Coils"/>
    </source>
</evidence>
<protein>
    <submittedName>
        <fullName evidence="2">Uncharacterized protein</fullName>
    </submittedName>
</protein>
<reference evidence="2" key="1">
    <citation type="submission" date="2020-11" db="EMBL/GenBank/DDBJ databases">
        <authorList>
            <person name="Tran Van P."/>
        </authorList>
    </citation>
    <scope>NUCLEOTIDE SEQUENCE</scope>
</reference>
<proteinExistence type="predicted"/>
<name>A0A7R9F0W7_9NEOP</name>
<evidence type="ECO:0000313" key="2">
    <source>
        <dbReference type="EMBL" id="CAD7444613.1"/>
    </source>
</evidence>
<feature type="coiled-coil region" evidence="1">
    <location>
        <begin position="39"/>
        <end position="94"/>
    </location>
</feature>
<dbReference type="EMBL" id="OD566769">
    <property type="protein sequence ID" value="CAD7444613.1"/>
    <property type="molecule type" value="Genomic_DNA"/>
</dbReference>
<sequence>MGLSYIQKMSTALSDKAALRARIQNPSHYLWRTKGRHEVLELENSLQTSKRQLEELKKQLIEEENHKQTLERELLEDQKKIKELEEKYNLRETKSAVLKAANSVKSLTVGGSASHAGDATTGISFKGFSSASNAPGDFAPHQSTQELFHLCMVGYMNESGEHIWYPSSADMGNTPITKEEVDH</sequence>